<sequence>MLLLIKNISVYSPGPIGKMDMLVGGEEILKIFENIPSSDILSMGGRLVDGTGMIAVPGFVDGHTHLIGGGGEGGFSTRTSEGFAGQFIDVGTTTVVGMLGTDGITRDHASLLAKVRDFNNEGINAFMLTGSYRYPLKTLTGDLMKDIVLVPEIIGVGEVAVSDHRSSNMTAAELQRMAMDARVAGMLSGKSGVTVLHMGDARAGLKPLMEATDDGTLNPKQIIPTHIDRTERLLAEGLNWVKERDGYIDFTADENRTAHTLADLQSRGYNFERFCVSSDGLGSMPLFDEQKNLIGIRSGPVDTLRKTFVSLVKEHGLEIHRALMPFTSNPSRFYKLDSSGLGFIKEGKKANFLILNDELEIKGVFSKGRFLKEGGSLYDRNGCVL</sequence>
<dbReference type="Proteomes" id="UP000250796">
    <property type="component" value="Chromosome MESINF"/>
</dbReference>
<dbReference type="Gene3D" id="3.20.20.140">
    <property type="entry name" value="Metal-dependent hydrolases"/>
    <property type="match status" value="1"/>
</dbReference>
<dbReference type="GO" id="GO:0008237">
    <property type="term" value="F:metallopeptidase activity"/>
    <property type="evidence" value="ECO:0007669"/>
    <property type="project" value="UniProtKB-KW"/>
</dbReference>
<feature type="binding site" evidence="3">
    <location>
        <position position="101"/>
    </location>
    <ligand>
        <name>substrate</name>
    </ligand>
</feature>
<dbReference type="InterPro" id="IPR050378">
    <property type="entry name" value="Metallo-dep_Hydrolases_sf"/>
</dbReference>
<dbReference type="PIRSF" id="PIRSF001238">
    <property type="entry name" value="IadA"/>
    <property type="match status" value="1"/>
</dbReference>
<dbReference type="EC" id="3.4.19.-" evidence="1"/>
<keyword evidence="1" id="KW-0645">Protease</keyword>
<keyword evidence="1 4" id="KW-0479">Metal-binding</keyword>
<evidence type="ECO:0000256" key="3">
    <source>
        <dbReference type="PIRSR" id="PIRSR001238-2"/>
    </source>
</evidence>
<feature type="domain" description="Amidohydrolase-related" evidence="5">
    <location>
        <begin position="54"/>
        <end position="369"/>
    </location>
</feature>
<dbReference type="GO" id="GO:0006508">
    <property type="term" value="P:proteolysis"/>
    <property type="evidence" value="ECO:0007669"/>
    <property type="project" value="UniProtKB-KW"/>
</dbReference>
<protein>
    <recommendedName>
        <fullName evidence="1">Isoaspartyl dipeptidase</fullName>
        <ecNumber evidence="1">3.4.19.-</ecNumber>
    </recommendedName>
</protein>
<comment type="PTM">
    <text evidence="1">Carboxylation allows a single lysine to coordinate two zinc ions.</text>
</comment>
<feature type="binding site" evidence="3">
    <location>
        <position position="283"/>
    </location>
    <ligand>
        <name>substrate</name>
    </ligand>
</feature>
<dbReference type="KEGG" id="minf:MESINF_1428"/>
<gene>
    <name evidence="6" type="ORF">MESINF_1428</name>
</gene>
<dbReference type="EMBL" id="LS974202">
    <property type="protein sequence ID" value="SSC12872.1"/>
    <property type="molecule type" value="Genomic_DNA"/>
</dbReference>
<reference evidence="6 7" key="1">
    <citation type="submission" date="2017-01" db="EMBL/GenBank/DDBJ databases">
        <authorList>
            <person name="Erauso G."/>
        </authorList>
    </citation>
    <scope>NUCLEOTIDE SEQUENCE [LARGE SCALE GENOMIC DNA]</scope>
    <source>
        <strain evidence="6">MESINF1</strain>
    </source>
</reference>
<dbReference type="SUPFAM" id="SSF51338">
    <property type="entry name" value="Composite domain of metallo-dependent hydrolases"/>
    <property type="match status" value="1"/>
</dbReference>
<dbReference type="GO" id="GO:0008798">
    <property type="term" value="F:beta-aspartyl-peptidase activity"/>
    <property type="evidence" value="ECO:0007669"/>
    <property type="project" value="InterPro"/>
</dbReference>
<comment type="cofactor">
    <cofactor evidence="1 4">
        <name>Zn(2+)</name>
        <dbReference type="ChEBI" id="CHEBI:29105"/>
    </cofactor>
    <text evidence="1 4">Binds 2 Zn(2+) ions per subunit.</text>
</comment>
<proteinExistence type="inferred from homology"/>
<feature type="binding site" evidence="3">
    <location>
        <position position="229"/>
    </location>
    <ligand>
        <name>substrate</name>
    </ligand>
</feature>
<comment type="similarity">
    <text evidence="1">Belongs to the peptidase M38 family.</text>
</comment>
<dbReference type="Gene3D" id="2.30.40.10">
    <property type="entry name" value="Urease, subunit C, domain 1"/>
    <property type="match status" value="1"/>
</dbReference>
<dbReference type="PANTHER" id="PTHR11647">
    <property type="entry name" value="HYDRANTOINASE/DIHYDROPYRIMIDINASE FAMILY MEMBER"/>
    <property type="match status" value="1"/>
</dbReference>
<evidence type="ECO:0000259" key="5">
    <source>
        <dbReference type="Pfam" id="PF01979"/>
    </source>
</evidence>
<evidence type="ECO:0000256" key="2">
    <source>
        <dbReference type="PIRSR" id="PIRSR001238-1"/>
    </source>
</evidence>
<feature type="binding site" evidence="3">
    <location>
        <begin position="70"/>
        <end position="72"/>
    </location>
    <ligand>
        <name>substrate</name>
    </ligand>
</feature>
<dbReference type="PANTHER" id="PTHR11647:SF1">
    <property type="entry name" value="COLLAPSIN RESPONSE MEDIATOR PROTEIN"/>
    <property type="match status" value="1"/>
</dbReference>
<name>A0A7Z7PPB9_9BACT</name>
<organism evidence="6 7">
    <name type="scientific">Mesotoga infera</name>
    <dbReference type="NCBI Taxonomy" id="1236046"/>
    <lineage>
        <taxon>Bacteria</taxon>
        <taxon>Thermotogati</taxon>
        <taxon>Thermotogota</taxon>
        <taxon>Thermotogae</taxon>
        <taxon>Kosmotogales</taxon>
        <taxon>Kosmotogaceae</taxon>
        <taxon>Mesotoga</taxon>
    </lineage>
</organism>
<feature type="binding site" evidence="4">
    <location>
        <position position="65"/>
    </location>
    <ligand>
        <name>Zn(2+)</name>
        <dbReference type="ChEBI" id="CHEBI:29105"/>
        <label>1</label>
        <note>catalytic</note>
    </ligand>
</feature>
<dbReference type="AlphaFoldDB" id="A0A7Z7PPB9"/>
<dbReference type="InterPro" id="IPR011059">
    <property type="entry name" value="Metal-dep_hydrolase_composite"/>
</dbReference>
<dbReference type="GO" id="GO:0016810">
    <property type="term" value="F:hydrolase activity, acting on carbon-nitrogen (but not peptide) bonds"/>
    <property type="evidence" value="ECO:0007669"/>
    <property type="project" value="InterPro"/>
</dbReference>
<feature type="binding site" evidence="4">
    <location>
        <position position="279"/>
    </location>
    <ligand>
        <name>Zn(2+)</name>
        <dbReference type="ChEBI" id="CHEBI:29105"/>
        <label>1</label>
        <note>catalytic</note>
    </ligand>
</feature>
<dbReference type="RefSeq" id="WP_169699096.1">
    <property type="nucleotide sequence ID" value="NZ_LS974202.1"/>
</dbReference>
<feature type="binding site" evidence="4">
    <location>
        <position position="63"/>
    </location>
    <ligand>
        <name>Zn(2+)</name>
        <dbReference type="ChEBI" id="CHEBI:29105"/>
        <label>1</label>
        <note>catalytic</note>
    </ligand>
</feature>
<keyword evidence="1" id="KW-0482">Metalloprotease</keyword>
<evidence type="ECO:0000256" key="4">
    <source>
        <dbReference type="PIRSR" id="PIRSR001238-3"/>
    </source>
</evidence>
<feature type="active site" description="Proton acceptor" evidence="2">
    <location>
        <position position="279"/>
    </location>
</feature>
<accession>A0A7Z7PPB9</accession>
<comment type="function">
    <text evidence="1">Catalyzes the hydrolytic cleavage of a subset of L-isoaspartyl (L-beta-aspartyl) dipeptides. Used to degrade proteins damaged by L-isoaspartyl residues formation.</text>
</comment>
<keyword evidence="1 4" id="KW-0862">Zinc</keyword>
<dbReference type="GO" id="GO:0005737">
    <property type="term" value="C:cytoplasm"/>
    <property type="evidence" value="ECO:0007669"/>
    <property type="project" value="UniProtKB-SubCell"/>
</dbReference>
<evidence type="ECO:0000256" key="1">
    <source>
        <dbReference type="PIRNR" id="PIRNR001238"/>
    </source>
</evidence>
<feature type="binding site" evidence="4">
    <location>
        <position position="226"/>
    </location>
    <ligand>
        <name>Zn(2+)</name>
        <dbReference type="ChEBI" id="CHEBI:29105"/>
        <label>2</label>
        <note>catalytic</note>
    </ligand>
</feature>
<dbReference type="Pfam" id="PF01979">
    <property type="entry name" value="Amidohydro_1"/>
    <property type="match status" value="1"/>
</dbReference>
<dbReference type="InterPro" id="IPR010229">
    <property type="entry name" value="Pept_M38_dipep"/>
</dbReference>
<dbReference type="GO" id="GO:0046872">
    <property type="term" value="F:metal ion binding"/>
    <property type="evidence" value="ECO:0007669"/>
    <property type="project" value="UniProtKB-KW"/>
</dbReference>
<feature type="binding site" evidence="4">
    <location>
        <position position="197"/>
    </location>
    <ligand>
        <name>Zn(2+)</name>
        <dbReference type="ChEBI" id="CHEBI:29105"/>
        <label>2</label>
        <note>catalytic</note>
    </ligand>
</feature>
<evidence type="ECO:0000313" key="7">
    <source>
        <dbReference type="Proteomes" id="UP000250796"/>
    </source>
</evidence>
<dbReference type="InterPro" id="IPR006680">
    <property type="entry name" value="Amidohydro-rel"/>
</dbReference>
<feature type="binding site" evidence="3">
    <location>
        <position position="165"/>
    </location>
    <ligand>
        <name>substrate</name>
    </ligand>
</feature>
<comment type="subcellular location">
    <subcellularLocation>
        <location evidence="1">Cytoplasm</location>
    </subcellularLocation>
</comment>
<keyword evidence="7" id="KW-1185">Reference proteome</keyword>
<dbReference type="InterPro" id="IPR032466">
    <property type="entry name" value="Metal_Hydrolase"/>
</dbReference>
<evidence type="ECO:0000313" key="6">
    <source>
        <dbReference type="EMBL" id="SSC12872.1"/>
    </source>
</evidence>
<feature type="binding site" evidence="3">
    <location>
        <position position="132"/>
    </location>
    <ligand>
        <name>substrate</name>
    </ligand>
</feature>
<dbReference type="SUPFAM" id="SSF51556">
    <property type="entry name" value="Metallo-dependent hydrolases"/>
    <property type="match status" value="1"/>
</dbReference>
<keyword evidence="1 6" id="KW-0378">Hydrolase</keyword>
<dbReference type="NCBIfam" id="TIGR01975">
    <property type="entry name" value="isoAsp_dipep"/>
    <property type="match status" value="1"/>
</dbReference>